<dbReference type="STRING" id="1306953.J121_1808"/>
<evidence type="ECO:0000313" key="2">
    <source>
        <dbReference type="EMBL" id="KNH03221.1"/>
    </source>
</evidence>
<organism evidence="2 3">
    <name type="scientific">Qipengyuania citrea LAMA 915</name>
    <dbReference type="NCBI Taxonomy" id="1306953"/>
    <lineage>
        <taxon>Bacteria</taxon>
        <taxon>Pseudomonadati</taxon>
        <taxon>Pseudomonadota</taxon>
        <taxon>Alphaproteobacteria</taxon>
        <taxon>Sphingomonadales</taxon>
        <taxon>Erythrobacteraceae</taxon>
        <taxon>Qipengyuania</taxon>
    </lineage>
</organism>
<protein>
    <submittedName>
        <fullName evidence="2">Membrane protein</fullName>
    </submittedName>
</protein>
<comment type="caution">
    <text evidence="2">The sequence shown here is derived from an EMBL/GenBank/DDBJ whole genome shotgun (WGS) entry which is preliminary data.</text>
</comment>
<keyword evidence="1" id="KW-1133">Transmembrane helix</keyword>
<keyword evidence="1" id="KW-0472">Membrane</keyword>
<feature type="transmembrane region" description="Helical" evidence="1">
    <location>
        <begin position="116"/>
        <end position="136"/>
    </location>
</feature>
<evidence type="ECO:0000256" key="1">
    <source>
        <dbReference type="SAM" id="Phobius"/>
    </source>
</evidence>
<dbReference type="EMBL" id="JYNE01000015">
    <property type="protein sequence ID" value="KNH03221.1"/>
    <property type="molecule type" value="Genomic_DNA"/>
</dbReference>
<sequence length="142" mass="15241">MVFGGFGSQDAMQTSRGISLPIIVHLATVLSALSLGPVVLLRRKGDRWHRRLGRVWVLLMVVTALASAFIRSPGAGLFGTGFSALHLFTVWTLICAPVGVWLAWKKRIVAHQGVMTGLYIGLVLAGSFTLIPGRLLGSMVFG</sequence>
<feature type="transmembrane region" description="Helical" evidence="1">
    <location>
        <begin position="20"/>
        <end position="40"/>
    </location>
</feature>
<accession>A0A0L1KH61</accession>
<dbReference type="PATRIC" id="fig|1306953.7.peg.1858"/>
<feature type="transmembrane region" description="Helical" evidence="1">
    <location>
        <begin position="82"/>
        <end position="104"/>
    </location>
</feature>
<dbReference type="AlphaFoldDB" id="A0A0L1KH61"/>
<keyword evidence="1" id="KW-0812">Transmembrane</keyword>
<dbReference type="Pfam" id="PF10067">
    <property type="entry name" value="DUF2306"/>
    <property type="match status" value="1"/>
</dbReference>
<evidence type="ECO:0000313" key="3">
    <source>
        <dbReference type="Proteomes" id="UP000037446"/>
    </source>
</evidence>
<reference evidence="2" key="1">
    <citation type="submission" date="2015-02" db="EMBL/GenBank/DDBJ databases">
        <authorList>
            <person name="Chooi Y.-H."/>
        </authorList>
    </citation>
    <scope>NUCLEOTIDE SEQUENCE [LARGE SCALE GENOMIC DNA]</scope>
    <source>
        <strain evidence="2">LAMA 915</strain>
    </source>
</reference>
<gene>
    <name evidence="2" type="ORF">J121_1808</name>
</gene>
<dbReference type="Proteomes" id="UP000037446">
    <property type="component" value="Unassembled WGS sequence"/>
</dbReference>
<proteinExistence type="predicted"/>
<feature type="transmembrane region" description="Helical" evidence="1">
    <location>
        <begin position="52"/>
        <end position="70"/>
    </location>
</feature>
<name>A0A0L1KH61_9SPHN</name>
<dbReference type="InterPro" id="IPR018750">
    <property type="entry name" value="DUF2306_membrane"/>
</dbReference>